<evidence type="ECO:0000313" key="4">
    <source>
        <dbReference type="EMBL" id="MBD6616292.1"/>
    </source>
</evidence>
<evidence type="ECO:0000256" key="3">
    <source>
        <dbReference type="SAM" id="Phobius"/>
    </source>
</evidence>
<dbReference type="SUPFAM" id="SSF51283">
    <property type="entry name" value="dUTPase-like"/>
    <property type="match status" value="1"/>
</dbReference>
<dbReference type="Pfam" id="PF22769">
    <property type="entry name" value="DCD"/>
    <property type="match status" value="1"/>
</dbReference>
<sequence>MSVLSDRDIIRELGKSILFHPLKPGSINACDLCLTASEYAYAIGQQKRLAIETEPKKDKPGEEQQFFYIPSRDTALVWTDESIWLNNYMCGLINSRVGLVSQGLGHLGTRVNPSWSGVLCIALHNVSNEPLRINVRDINEPIAYLMVQKLSSQSSKNGNIDIPARLDILNDLPNTNEIYAFFSKRKNKWMSDDKIQLKTLLLESHEYKKLKRGFSDIFLRILGSDEQTRWTAIAAIGTILSAFFAVLPLLMEKK</sequence>
<evidence type="ECO:0008006" key="6">
    <source>
        <dbReference type="Google" id="ProtNLM"/>
    </source>
</evidence>
<keyword evidence="5" id="KW-1185">Reference proteome</keyword>
<accession>A0AA40VQZ5</accession>
<keyword evidence="3" id="KW-0472">Membrane</keyword>
<dbReference type="InterPro" id="IPR011962">
    <property type="entry name" value="dCTP_deaminase"/>
</dbReference>
<dbReference type="Proteomes" id="UP001165986">
    <property type="component" value="Unassembled WGS sequence"/>
</dbReference>
<proteinExistence type="predicted"/>
<reference evidence="4" key="1">
    <citation type="submission" date="2019-07" db="EMBL/GenBank/DDBJ databases">
        <title>Toxilogical consequences of a new and cryptic species of cyanobacteria (Komarekiella delphini-convector) recovered from the epidermis of a bottlenose dolphin and 1500 ft. in the air.</title>
        <authorList>
            <person name="Brown A.O."/>
            <person name="Dvorak P."/>
            <person name="Villanueva C.D."/>
            <person name="Foss A.J."/>
            <person name="Garvey A.D."/>
            <person name="Gibson Q.A."/>
            <person name="Johansen J.R."/>
            <person name="Casamatta D.A."/>
        </authorList>
    </citation>
    <scope>NUCLEOTIDE SEQUENCE</scope>
    <source>
        <strain evidence="4">SJRDD-AB1</strain>
    </source>
</reference>
<dbReference type="Gene3D" id="2.70.40.10">
    <property type="match status" value="1"/>
</dbReference>
<keyword evidence="2" id="KW-0546">Nucleotide metabolism</keyword>
<organism evidence="4 5">
    <name type="scientific">Komarekiella delphini-convector SJRDD-AB1</name>
    <dbReference type="NCBI Taxonomy" id="2593771"/>
    <lineage>
        <taxon>Bacteria</taxon>
        <taxon>Bacillati</taxon>
        <taxon>Cyanobacteriota</taxon>
        <taxon>Cyanophyceae</taxon>
        <taxon>Nostocales</taxon>
        <taxon>Nostocaceae</taxon>
        <taxon>Komarekiella</taxon>
        <taxon>Komarekiella delphini-convector</taxon>
    </lineage>
</organism>
<protein>
    <recommendedName>
        <fullName evidence="6">Deoxycytidine triphosphate deaminase</fullName>
    </recommendedName>
</protein>
<keyword evidence="3" id="KW-0812">Transmembrane</keyword>
<dbReference type="GO" id="GO:0008829">
    <property type="term" value="F:dCTP deaminase activity"/>
    <property type="evidence" value="ECO:0007669"/>
    <property type="project" value="InterPro"/>
</dbReference>
<comment type="caution">
    <text evidence="4">The sequence shown here is derived from an EMBL/GenBank/DDBJ whole genome shotgun (WGS) entry which is preliminary data.</text>
</comment>
<keyword evidence="3" id="KW-1133">Transmembrane helix</keyword>
<dbReference type="EMBL" id="VJXY01000009">
    <property type="protein sequence ID" value="MBD6616292.1"/>
    <property type="molecule type" value="Genomic_DNA"/>
</dbReference>
<evidence type="ECO:0000256" key="1">
    <source>
        <dbReference type="ARBA" id="ARBA00022801"/>
    </source>
</evidence>
<dbReference type="GO" id="GO:0006229">
    <property type="term" value="P:dUTP biosynthetic process"/>
    <property type="evidence" value="ECO:0007669"/>
    <property type="project" value="InterPro"/>
</dbReference>
<feature type="transmembrane region" description="Helical" evidence="3">
    <location>
        <begin position="230"/>
        <end position="251"/>
    </location>
</feature>
<gene>
    <name evidence="4" type="ORF">FNW02_10695</name>
</gene>
<keyword evidence="1" id="KW-0378">Hydrolase</keyword>
<dbReference type="InterPro" id="IPR036157">
    <property type="entry name" value="dUTPase-like_sf"/>
</dbReference>
<dbReference type="AlphaFoldDB" id="A0AA40VQZ5"/>
<evidence type="ECO:0000256" key="2">
    <source>
        <dbReference type="ARBA" id="ARBA00023080"/>
    </source>
</evidence>
<dbReference type="CDD" id="cd07557">
    <property type="entry name" value="trimeric_dUTPase"/>
    <property type="match status" value="1"/>
</dbReference>
<evidence type="ECO:0000313" key="5">
    <source>
        <dbReference type="Proteomes" id="UP001165986"/>
    </source>
</evidence>
<name>A0AA40VQZ5_9NOST</name>
<dbReference type="InterPro" id="IPR033704">
    <property type="entry name" value="dUTPase_trimeric"/>
</dbReference>
<dbReference type="RefSeq" id="WP_191757528.1">
    <property type="nucleotide sequence ID" value="NZ_VJXY01000009.1"/>
</dbReference>